<sequence>MNNVQRLICRIVAVVIIGMMVYLPSDQTIHGSILGFEYKFIWQLGVQGENIFKVYTPNFGLLIAQIFGVAVTAIFLIKSFQSNDLADKV</sequence>
<gene>
    <name evidence="2" type="ORF">NYP84_08865</name>
</gene>
<dbReference type="RefSeq" id="WP_259817439.1">
    <property type="nucleotide sequence ID" value="NZ_CP103445.1"/>
</dbReference>
<organism evidence="2 3">
    <name type="scientific">Erwinia pyrifoliae</name>
    <dbReference type="NCBI Taxonomy" id="79967"/>
    <lineage>
        <taxon>Bacteria</taxon>
        <taxon>Pseudomonadati</taxon>
        <taxon>Pseudomonadota</taxon>
        <taxon>Gammaproteobacteria</taxon>
        <taxon>Enterobacterales</taxon>
        <taxon>Erwiniaceae</taxon>
        <taxon>Erwinia</taxon>
    </lineage>
</organism>
<dbReference type="Proteomes" id="UP001058553">
    <property type="component" value="Chromosome"/>
</dbReference>
<accession>A0ABY5XCR8</accession>
<proteinExistence type="predicted"/>
<evidence type="ECO:0000313" key="3">
    <source>
        <dbReference type="Proteomes" id="UP001058553"/>
    </source>
</evidence>
<keyword evidence="1" id="KW-0812">Transmembrane</keyword>
<keyword evidence="1" id="KW-0472">Membrane</keyword>
<dbReference type="EMBL" id="CP103445">
    <property type="protein sequence ID" value="UWS35230.1"/>
    <property type="molecule type" value="Genomic_DNA"/>
</dbReference>
<keyword evidence="1" id="KW-1133">Transmembrane helix</keyword>
<keyword evidence="3" id="KW-1185">Reference proteome</keyword>
<evidence type="ECO:0000256" key="1">
    <source>
        <dbReference type="SAM" id="Phobius"/>
    </source>
</evidence>
<evidence type="ECO:0000313" key="2">
    <source>
        <dbReference type="EMBL" id="UWS35230.1"/>
    </source>
</evidence>
<name>A0ABY5XCR8_ERWPY</name>
<feature type="transmembrane region" description="Helical" evidence="1">
    <location>
        <begin position="7"/>
        <end position="25"/>
    </location>
</feature>
<reference evidence="2" key="1">
    <citation type="submission" date="2022-07" db="EMBL/GenBank/DDBJ databases">
        <title>Genetic diversity of Erwinia pyrifoliae.</title>
        <authorList>
            <person name="Park D.S."/>
            <person name="Ham H."/>
        </authorList>
    </citation>
    <scope>NUCLEOTIDE SEQUENCE</scope>
    <source>
        <strain evidence="2">CP201486</strain>
    </source>
</reference>
<feature type="transmembrane region" description="Helical" evidence="1">
    <location>
        <begin position="59"/>
        <end position="77"/>
    </location>
</feature>
<protein>
    <submittedName>
        <fullName evidence="2">Uncharacterized protein</fullName>
    </submittedName>
</protein>